<dbReference type="EMBL" id="WHPD01003691">
    <property type="protein sequence ID" value="MPV90405.1"/>
    <property type="molecule type" value="Genomic_DNA"/>
</dbReference>
<name>A0A7J9V0J6_9MICO</name>
<gene>
    <name evidence="4" type="ORF">GB882_17155</name>
</gene>
<keyword evidence="1 2" id="KW-0129">CBS domain</keyword>
<dbReference type="InterPro" id="IPR046342">
    <property type="entry name" value="CBS_dom_sf"/>
</dbReference>
<evidence type="ECO:0000256" key="2">
    <source>
        <dbReference type="PROSITE-ProRule" id="PRU00703"/>
    </source>
</evidence>
<accession>A0A7J9V0J6</accession>
<organism evidence="4 5">
    <name type="scientific">Georgenia ruanii</name>
    <dbReference type="NCBI Taxonomy" id="348442"/>
    <lineage>
        <taxon>Bacteria</taxon>
        <taxon>Bacillati</taxon>
        <taxon>Actinomycetota</taxon>
        <taxon>Actinomycetes</taxon>
        <taxon>Micrococcales</taxon>
        <taxon>Bogoriellaceae</taxon>
        <taxon>Georgenia</taxon>
    </lineage>
</organism>
<dbReference type="PANTHER" id="PTHR43080">
    <property type="entry name" value="CBS DOMAIN-CONTAINING PROTEIN CBSX3, MITOCHONDRIAL"/>
    <property type="match status" value="1"/>
</dbReference>
<dbReference type="SUPFAM" id="SSF54631">
    <property type="entry name" value="CBS-domain pair"/>
    <property type="match status" value="1"/>
</dbReference>
<feature type="domain" description="CBS" evidence="3">
    <location>
        <begin position="78"/>
        <end position="133"/>
    </location>
</feature>
<proteinExistence type="predicted"/>
<dbReference type="AlphaFoldDB" id="A0A7J9V0J6"/>
<dbReference type="InterPro" id="IPR000644">
    <property type="entry name" value="CBS_dom"/>
</dbReference>
<dbReference type="Pfam" id="PF00571">
    <property type="entry name" value="CBS"/>
    <property type="match status" value="2"/>
</dbReference>
<reference evidence="4 5" key="1">
    <citation type="submission" date="2019-10" db="EMBL/GenBank/DDBJ databases">
        <title>Georgenia wutianyii sp. nov. and Georgenia yuyongxinii sp. nov. isolated from plateau pika (Ochotona curzoniae) in the Qinghai-Tibet plateau of China.</title>
        <authorList>
            <person name="Tian Z."/>
        </authorList>
    </citation>
    <scope>NUCLEOTIDE SEQUENCE [LARGE SCALE GENOMIC DNA]</scope>
    <source>
        <strain evidence="4 5">JCM 15130</strain>
    </source>
</reference>
<dbReference type="Proteomes" id="UP000429644">
    <property type="component" value="Unassembled WGS sequence"/>
</dbReference>
<dbReference type="PANTHER" id="PTHR43080:SF2">
    <property type="entry name" value="CBS DOMAIN-CONTAINING PROTEIN"/>
    <property type="match status" value="1"/>
</dbReference>
<dbReference type="Gene3D" id="3.10.580.10">
    <property type="entry name" value="CBS-domain"/>
    <property type="match status" value="1"/>
</dbReference>
<comment type="caution">
    <text evidence="4">The sequence shown here is derived from an EMBL/GenBank/DDBJ whole genome shotgun (WGS) entry which is preliminary data.</text>
</comment>
<dbReference type="RefSeq" id="WP_152233205.1">
    <property type="nucleotide sequence ID" value="NZ_BAAAOT010000033.1"/>
</dbReference>
<feature type="non-terminal residue" evidence="4">
    <location>
        <position position="1"/>
    </location>
</feature>
<evidence type="ECO:0000313" key="5">
    <source>
        <dbReference type="Proteomes" id="UP000429644"/>
    </source>
</evidence>
<evidence type="ECO:0000313" key="4">
    <source>
        <dbReference type="EMBL" id="MPV90405.1"/>
    </source>
</evidence>
<dbReference type="SMART" id="SM00116">
    <property type="entry name" value="CBS"/>
    <property type="match status" value="2"/>
</dbReference>
<dbReference type="OrthoDB" id="9807125at2"/>
<sequence length="133" mass="13674">MDLPSAVTQPVSGLMSSPVAAVDAGATLREIAEAMAANEIGAVTVLADGHLAGIVSERDVVTHLADGAHPDHLLAEDMFTAEFVSAAPADRLIDVARRMIAARVRHVPVLEDGQAVGMVSMRDVTAVLVAALG</sequence>
<dbReference type="PROSITE" id="PS51371">
    <property type="entry name" value="CBS"/>
    <property type="match status" value="2"/>
</dbReference>
<evidence type="ECO:0000259" key="3">
    <source>
        <dbReference type="PROSITE" id="PS51371"/>
    </source>
</evidence>
<keyword evidence="5" id="KW-1185">Reference proteome</keyword>
<dbReference type="InterPro" id="IPR051257">
    <property type="entry name" value="Diverse_CBS-Domain"/>
</dbReference>
<feature type="domain" description="CBS" evidence="3">
    <location>
        <begin position="15"/>
        <end position="72"/>
    </location>
</feature>
<protein>
    <submittedName>
        <fullName evidence="4">CBS domain-containing protein</fullName>
    </submittedName>
</protein>
<evidence type="ECO:0000256" key="1">
    <source>
        <dbReference type="ARBA" id="ARBA00023122"/>
    </source>
</evidence>